<protein>
    <submittedName>
        <fullName evidence="1">Uncharacterized protein</fullName>
    </submittedName>
</protein>
<sequence length="84" mass="9339">MGSETEPKTKVMKRIPITAARHIAETYGYDQVIIYARKVGADPDPYGEHLTTYGVTKAHCGAIAKIGDYLKRVMGWEPQQDTAQ</sequence>
<organism evidence="1 2">
    <name type="scientific">Methylorubrum suomiense</name>
    <dbReference type="NCBI Taxonomy" id="144191"/>
    <lineage>
        <taxon>Bacteria</taxon>
        <taxon>Pseudomonadati</taxon>
        <taxon>Pseudomonadota</taxon>
        <taxon>Alphaproteobacteria</taxon>
        <taxon>Hyphomicrobiales</taxon>
        <taxon>Methylobacteriaceae</taxon>
        <taxon>Methylorubrum</taxon>
    </lineage>
</organism>
<dbReference type="EMBL" id="BPRE01000013">
    <property type="protein sequence ID" value="GJE77229.1"/>
    <property type="molecule type" value="Genomic_DNA"/>
</dbReference>
<accession>A0ABQ4V0R8</accession>
<dbReference type="RefSeq" id="WP_238308347.1">
    <property type="nucleotide sequence ID" value="NZ_BPRE01000013.1"/>
</dbReference>
<dbReference type="Proteomes" id="UP001055093">
    <property type="component" value="Unassembled WGS sequence"/>
</dbReference>
<evidence type="ECO:0000313" key="2">
    <source>
        <dbReference type="Proteomes" id="UP001055093"/>
    </source>
</evidence>
<comment type="caution">
    <text evidence="1">The sequence shown here is derived from an EMBL/GenBank/DDBJ whole genome shotgun (WGS) entry which is preliminary data.</text>
</comment>
<gene>
    <name evidence="1" type="ORF">BGCPKDLD_3832</name>
</gene>
<proteinExistence type="predicted"/>
<name>A0ABQ4V0R8_9HYPH</name>
<reference evidence="1" key="1">
    <citation type="journal article" date="2021" name="Front. Microbiol.">
        <title>Comprehensive Comparative Genomics and Phenotyping of Methylobacterium Species.</title>
        <authorList>
            <person name="Alessa O."/>
            <person name="Ogura Y."/>
            <person name="Fujitani Y."/>
            <person name="Takami H."/>
            <person name="Hayashi T."/>
            <person name="Sahin N."/>
            <person name="Tani A."/>
        </authorList>
    </citation>
    <scope>NUCLEOTIDE SEQUENCE</scope>
    <source>
        <strain evidence="1">DSM 14458</strain>
    </source>
</reference>
<reference evidence="1" key="2">
    <citation type="submission" date="2021-08" db="EMBL/GenBank/DDBJ databases">
        <authorList>
            <person name="Tani A."/>
            <person name="Ola A."/>
            <person name="Ogura Y."/>
            <person name="Katsura K."/>
            <person name="Hayashi T."/>
        </authorList>
    </citation>
    <scope>NUCLEOTIDE SEQUENCE</scope>
    <source>
        <strain evidence="1">DSM 14458</strain>
    </source>
</reference>
<evidence type="ECO:0000313" key="1">
    <source>
        <dbReference type="EMBL" id="GJE77229.1"/>
    </source>
</evidence>
<keyword evidence="2" id="KW-1185">Reference proteome</keyword>